<feature type="domain" description="SET" evidence="8">
    <location>
        <begin position="101"/>
        <end position="232"/>
    </location>
</feature>
<evidence type="ECO:0000256" key="2">
    <source>
        <dbReference type="ARBA" id="ARBA00022679"/>
    </source>
</evidence>
<protein>
    <recommendedName>
        <fullName evidence="5">Histone-lysine N-methyltransferase SET5</fullName>
    </recommendedName>
    <alternativeName>
        <fullName evidence="4">SET domain-containing protein 5</fullName>
    </alternativeName>
</protein>
<evidence type="ECO:0000256" key="1">
    <source>
        <dbReference type="ARBA" id="ARBA00022603"/>
    </source>
</evidence>
<evidence type="ECO:0000256" key="3">
    <source>
        <dbReference type="ARBA" id="ARBA00022691"/>
    </source>
</evidence>
<dbReference type="InterPro" id="IPR001214">
    <property type="entry name" value="SET_dom"/>
</dbReference>
<reference evidence="9 10" key="1">
    <citation type="submission" date="2018-02" db="EMBL/GenBank/DDBJ databases">
        <title>Fusarium culmorum secondary metabolites in fungal-bacterial-plant interactions.</title>
        <authorList>
            <person name="Schmidt R."/>
        </authorList>
    </citation>
    <scope>NUCLEOTIDE SEQUENCE [LARGE SCALE GENOMIC DNA]</scope>
    <source>
        <strain evidence="9 10">PV</strain>
    </source>
</reference>
<dbReference type="GO" id="GO:0042799">
    <property type="term" value="F:histone H4K20 methyltransferase activity"/>
    <property type="evidence" value="ECO:0007669"/>
    <property type="project" value="TreeGrafter"/>
</dbReference>
<dbReference type="AlphaFoldDB" id="A0A2T4HA59"/>
<evidence type="ECO:0000313" key="10">
    <source>
        <dbReference type="Proteomes" id="UP000241587"/>
    </source>
</evidence>
<evidence type="ECO:0000313" key="9">
    <source>
        <dbReference type="EMBL" id="PTD12689.1"/>
    </source>
</evidence>
<keyword evidence="1" id="KW-0489">Methyltransferase</keyword>
<dbReference type="Pfam" id="PF00856">
    <property type="entry name" value="SET"/>
    <property type="match status" value="1"/>
</dbReference>
<keyword evidence="3" id="KW-0949">S-adenosyl-L-methionine</keyword>
<dbReference type="PROSITE" id="PS50280">
    <property type="entry name" value="SET"/>
    <property type="match status" value="1"/>
</dbReference>
<evidence type="ECO:0000256" key="7">
    <source>
        <dbReference type="SAM" id="MobiDB-lite"/>
    </source>
</evidence>
<dbReference type="SUPFAM" id="SSF82199">
    <property type="entry name" value="SET domain"/>
    <property type="match status" value="1"/>
</dbReference>
<evidence type="ECO:0000256" key="4">
    <source>
        <dbReference type="ARBA" id="ARBA00042380"/>
    </source>
</evidence>
<feature type="compositionally biased region" description="Polar residues" evidence="7">
    <location>
        <begin position="55"/>
        <end position="86"/>
    </location>
</feature>
<dbReference type="OrthoDB" id="265717at2759"/>
<comment type="caution">
    <text evidence="9">The sequence shown here is derived from an EMBL/GenBank/DDBJ whole genome shotgun (WGS) entry which is preliminary data.</text>
</comment>
<evidence type="ECO:0000256" key="5">
    <source>
        <dbReference type="ARBA" id="ARBA00044528"/>
    </source>
</evidence>
<accession>A0A2T4HA59</accession>
<dbReference type="PANTHER" id="PTHR46402:SF2">
    <property type="entry name" value="HISTONE-LYSINE N-TRIMETHYLTRANSFERASE SMYD5"/>
    <property type="match status" value="1"/>
</dbReference>
<name>A0A2T4HA59_FUSCU</name>
<keyword evidence="2" id="KW-0808">Transferase</keyword>
<comment type="catalytic activity">
    <reaction evidence="6">
        <text>L-lysyl-[histone] + S-adenosyl-L-methionine = N(6)-methyl-L-lysyl-[histone] + S-adenosyl-L-homocysteine + H(+)</text>
        <dbReference type="Rhea" id="RHEA:10024"/>
        <dbReference type="Rhea" id="RHEA-COMP:9845"/>
        <dbReference type="Rhea" id="RHEA-COMP:9846"/>
        <dbReference type="ChEBI" id="CHEBI:15378"/>
        <dbReference type="ChEBI" id="CHEBI:29969"/>
        <dbReference type="ChEBI" id="CHEBI:57856"/>
        <dbReference type="ChEBI" id="CHEBI:59789"/>
        <dbReference type="ChEBI" id="CHEBI:61929"/>
    </reaction>
    <physiologicalReaction direction="left-to-right" evidence="6">
        <dbReference type="Rhea" id="RHEA:10025"/>
    </physiologicalReaction>
</comment>
<keyword evidence="10" id="KW-1185">Reference proteome</keyword>
<sequence>MAEERPRRPMLRNILHSYNPLRDFIPSRMYSQAGPSSEEGLLDGISEATTMEMPSVTQVAPTAQESSHLQPHQQASTSQVASTTHGASVEQGLQAVQQPRDLVEIRETSTKRGRGLFATQDIASGTNVIRDELPVLNKNFLSLILQNIPTEKDLSGRNDPHTTAIENFRREYAFQDIAGRRCLIYKLASHINHACSKCAQARFSVDPGELHCIDVLLLKPVEADEEIFIHYGKKKLPFGCAICDEQRRPRKGWRDKLRKLDPRRLLRRNHQE</sequence>
<proteinExistence type="predicted"/>
<dbReference type="GO" id="GO:0045814">
    <property type="term" value="P:negative regulation of gene expression, epigenetic"/>
    <property type="evidence" value="ECO:0007669"/>
    <property type="project" value="TreeGrafter"/>
</dbReference>
<dbReference type="InterPro" id="IPR046341">
    <property type="entry name" value="SET_dom_sf"/>
</dbReference>
<organism evidence="9 10">
    <name type="scientific">Fusarium culmorum</name>
    <dbReference type="NCBI Taxonomy" id="5516"/>
    <lineage>
        <taxon>Eukaryota</taxon>
        <taxon>Fungi</taxon>
        <taxon>Dikarya</taxon>
        <taxon>Ascomycota</taxon>
        <taxon>Pezizomycotina</taxon>
        <taxon>Sordariomycetes</taxon>
        <taxon>Hypocreomycetidae</taxon>
        <taxon>Hypocreales</taxon>
        <taxon>Nectriaceae</taxon>
        <taxon>Fusarium</taxon>
    </lineage>
</organism>
<gene>
    <name evidence="9" type="ORF">FCULG_00003014</name>
</gene>
<dbReference type="Proteomes" id="UP000241587">
    <property type="component" value="Unassembled WGS sequence"/>
</dbReference>
<dbReference type="GO" id="GO:0032259">
    <property type="term" value="P:methylation"/>
    <property type="evidence" value="ECO:0007669"/>
    <property type="project" value="UniProtKB-KW"/>
</dbReference>
<dbReference type="PANTHER" id="PTHR46402">
    <property type="entry name" value="SET AND MYND DOMAIN-CONTAINING PROTEIN 5"/>
    <property type="match status" value="1"/>
</dbReference>
<evidence type="ECO:0000256" key="6">
    <source>
        <dbReference type="ARBA" id="ARBA00048619"/>
    </source>
</evidence>
<evidence type="ECO:0000259" key="8">
    <source>
        <dbReference type="PROSITE" id="PS50280"/>
    </source>
</evidence>
<feature type="region of interest" description="Disordered" evidence="7">
    <location>
        <begin position="55"/>
        <end position="95"/>
    </location>
</feature>
<dbReference type="Gene3D" id="2.170.270.10">
    <property type="entry name" value="SET domain"/>
    <property type="match status" value="1"/>
</dbReference>
<dbReference type="EMBL" id="PVEM01000001">
    <property type="protein sequence ID" value="PTD12689.1"/>
    <property type="molecule type" value="Genomic_DNA"/>
</dbReference>